<evidence type="ECO:0000313" key="6">
    <source>
        <dbReference type="EMBL" id="SKA98509.1"/>
    </source>
</evidence>
<dbReference type="RefSeq" id="WP_078817572.1">
    <property type="nucleotide sequence ID" value="NZ_FUYJ01000003.1"/>
</dbReference>
<dbReference type="Proteomes" id="UP000190042">
    <property type="component" value="Unassembled WGS sequence"/>
</dbReference>
<dbReference type="InterPro" id="IPR018702">
    <property type="entry name" value="DUF2207"/>
</dbReference>
<protein>
    <submittedName>
        <fullName evidence="6">Uncharacterized membrane protein</fullName>
    </submittedName>
</protein>
<evidence type="ECO:0000259" key="5">
    <source>
        <dbReference type="Pfam" id="PF20990"/>
    </source>
</evidence>
<feature type="signal peptide" evidence="3">
    <location>
        <begin position="1"/>
        <end position="22"/>
    </location>
</feature>
<evidence type="ECO:0000256" key="2">
    <source>
        <dbReference type="SAM" id="Phobius"/>
    </source>
</evidence>
<keyword evidence="2" id="KW-1133">Transmembrane helix</keyword>
<proteinExistence type="predicted"/>
<feature type="transmembrane region" description="Helical" evidence="2">
    <location>
        <begin position="235"/>
        <end position="254"/>
    </location>
</feature>
<evidence type="ECO:0000313" key="7">
    <source>
        <dbReference type="Proteomes" id="UP000190042"/>
    </source>
</evidence>
<dbReference type="Pfam" id="PF20990">
    <property type="entry name" value="DUF2207_C"/>
    <property type="match status" value="1"/>
</dbReference>
<dbReference type="InterPro" id="IPR048389">
    <property type="entry name" value="YciQ-like_C"/>
</dbReference>
<dbReference type="AlphaFoldDB" id="A0A1T4Y9Q6"/>
<evidence type="ECO:0000256" key="1">
    <source>
        <dbReference type="SAM" id="MobiDB-lite"/>
    </source>
</evidence>
<keyword evidence="2" id="KW-0812">Transmembrane</keyword>
<gene>
    <name evidence="6" type="ORF">SAMN04244570_2096</name>
</gene>
<sequence length="561" mass="63045">MKWKLLLVALLTFILFPAPAGAVDFTIPNVQINAQLQPDGTVLVNEQHTYEFDSKFNGIIREIKPITGASIVQFEAYENGNRLKVEKKNDEYRAHRKGKKETIDFELRYQIKDGMKKYEDGAEFYWPFFDDRNETDYGNMTISVTPPDRANNASFLGYHSAENKGSLQEDGSVVFALGEVDSGENGDIRVVYESSLFPGMKAMDGKIRPDVEADRKLQEIERAKYAANRERTKTFGGITLGAGLLIVVLISAVVRSRKNRYVKDAQAQISSHGFFVPAYDMSLPATLFFKKGAATVELMSAALLDLVRKGYVRQLSDEKFELVDANVDHDHEQQLIQLLFFQVGSNERFTLSQLKAYTKDEKNYDTFQNSFTIWQQLLKHEMKQYDLKESSARLRWILALLGLAGVTLAIFFGAYDLYILMFTAIILALYNLVFILFYSPHNFAGILMLMEWMQVENWMNDMNTEKWEALSTDDRFRVLVYGVGIKHPELESYYEEFASIQKRLNQNQYADNGIGGSLVYNPVFLSGSFNQASSNVSSNAPSSSSSGGGGTGGGGGGSGAF</sequence>
<feature type="region of interest" description="Disordered" evidence="1">
    <location>
        <begin position="536"/>
        <end position="561"/>
    </location>
</feature>
<reference evidence="7" key="1">
    <citation type="submission" date="2017-02" db="EMBL/GenBank/DDBJ databases">
        <authorList>
            <person name="Varghese N."/>
            <person name="Submissions S."/>
        </authorList>
    </citation>
    <scope>NUCLEOTIDE SEQUENCE [LARGE SCALE GENOMIC DNA]</scope>
    <source>
        <strain evidence="7">DSM 23966</strain>
    </source>
</reference>
<feature type="compositionally biased region" description="Gly residues" evidence="1">
    <location>
        <begin position="546"/>
        <end position="561"/>
    </location>
</feature>
<accession>A0A1T4Y9Q6</accession>
<evidence type="ECO:0000256" key="3">
    <source>
        <dbReference type="SAM" id="SignalP"/>
    </source>
</evidence>
<feature type="chain" id="PRO_5013160061" evidence="3">
    <location>
        <begin position="23"/>
        <end position="561"/>
    </location>
</feature>
<evidence type="ECO:0000259" key="4">
    <source>
        <dbReference type="Pfam" id="PF09972"/>
    </source>
</evidence>
<name>A0A1T4Y9Q6_9BACL</name>
<feature type="domain" description="DUF2207" evidence="4">
    <location>
        <begin position="26"/>
        <end position="191"/>
    </location>
</feature>
<keyword evidence="3" id="KW-0732">Signal</keyword>
<keyword evidence="7" id="KW-1185">Reference proteome</keyword>
<keyword evidence="2" id="KW-0472">Membrane</keyword>
<organism evidence="6 7">
    <name type="scientific">Sporosarcina newyorkensis</name>
    <dbReference type="NCBI Taxonomy" id="759851"/>
    <lineage>
        <taxon>Bacteria</taxon>
        <taxon>Bacillati</taxon>
        <taxon>Bacillota</taxon>
        <taxon>Bacilli</taxon>
        <taxon>Bacillales</taxon>
        <taxon>Caryophanaceae</taxon>
        <taxon>Sporosarcina</taxon>
    </lineage>
</organism>
<dbReference type="EMBL" id="FUYJ01000003">
    <property type="protein sequence ID" value="SKA98509.1"/>
    <property type="molecule type" value="Genomic_DNA"/>
</dbReference>
<feature type="transmembrane region" description="Helical" evidence="2">
    <location>
        <begin position="418"/>
        <end position="438"/>
    </location>
</feature>
<feature type="transmembrane region" description="Helical" evidence="2">
    <location>
        <begin position="392"/>
        <end position="412"/>
    </location>
</feature>
<dbReference type="Pfam" id="PF09972">
    <property type="entry name" value="DUF2207"/>
    <property type="match status" value="1"/>
</dbReference>
<feature type="compositionally biased region" description="Low complexity" evidence="1">
    <location>
        <begin position="536"/>
        <end position="545"/>
    </location>
</feature>
<feature type="domain" description="Predicted membrane protein YciQ-like C-terminal" evidence="5">
    <location>
        <begin position="292"/>
        <end position="462"/>
    </location>
</feature>